<protein>
    <recommendedName>
        <fullName evidence="10">ABC transmembrane type-1 domain-containing protein</fullName>
    </recommendedName>
</protein>
<evidence type="ECO:0000256" key="3">
    <source>
        <dbReference type="ARBA" id="ARBA00022448"/>
    </source>
</evidence>
<feature type="transmembrane region" description="Helical" evidence="9">
    <location>
        <begin position="16"/>
        <end position="34"/>
    </location>
</feature>
<dbReference type="GO" id="GO:0006865">
    <property type="term" value="P:amino acid transport"/>
    <property type="evidence" value="ECO:0007669"/>
    <property type="project" value="UniProtKB-KW"/>
</dbReference>
<reference evidence="11" key="1">
    <citation type="submission" date="2018-05" db="EMBL/GenBank/DDBJ databases">
        <authorList>
            <person name="Lanie J.A."/>
            <person name="Ng W.-L."/>
            <person name="Kazmierczak K.M."/>
            <person name="Andrzejewski T.M."/>
            <person name="Davidsen T.M."/>
            <person name="Wayne K.J."/>
            <person name="Tettelin H."/>
            <person name="Glass J.I."/>
            <person name="Rusch D."/>
            <person name="Podicherti R."/>
            <person name="Tsui H.-C.T."/>
            <person name="Winkler M.E."/>
        </authorList>
    </citation>
    <scope>NUCLEOTIDE SEQUENCE</scope>
</reference>
<dbReference type="PANTHER" id="PTHR30614">
    <property type="entry name" value="MEMBRANE COMPONENT OF AMINO ACID ABC TRANSPORTER"/>
    <property type="match status" value="1"/>
</dbReference>
<dbReference type="CDD" id="cd06261">
    <property type="entry name" value="TM_PBP2"/>
    <property type="match status" value="2"/>
</dbReference>
<feature type="transmembrane region" description="Helical" evidence="9">
    <location>
        <begin position="152"/>
        <end position="172"/>
    </location>
</feature>
<feature type="transmembrane region" description="Helical" evidence="9">
    <location>
        <begin position="328"/>
        <end position="348"/>
    </location>
</feature>
<evidence type="ECO:0000256" key="5">
    <source>
        <dbReference type="ARBA" id="ARBA00022692"/>
    </source>
</evidence>
<feature type="transmembrane region" description="Helical" evidence="9">
    <location>
        <begin position="178"/>
        <end position="197"/>
    </location>
</feature>
<feature type="transmembrane region" description="Helical" evidence="9">
    <location>
        <begin position="124"/>
        <end position="145"/>
    </location>
</feature>
<proteinExistence type="inferred from homology"/>
<dbReference type="InterPro" id="IPR000515">
    <property type="entry name" value="MetI-like"/>
</dbReference>
<comment type="subcellular location">
    <subcellularLocation>
        <location evidence="1">Cell membrane</location>
        <topology evidence="1">Multi-pass membrane protein</topology>
    </subcellularLocation>
</comment>
<evidence type="ECO:0000313" key="11">
    <source>
        <dbReference type="EMBL" id="SVA33894.1"/>
    </source>
</evidence>
<dbReference type="PANTHER" id="PTHR30614:SF37">
    <property type="entry name" value="AMINO-ACID ABC TRANSPORTER PERMEASE PROTEIN YHDX-RELATED"/>
    <property type="match status" value="1"/>
</dbReference>
<dbReference type="NCBIfam" id="TIGR01726">
    <property type="entry name" value="HEQRo_perm_3TM"/>
    <property type="match status" value="1"/>
</dbReference>
<organism evidence="11">
    <name type="scientific">marine metagenome</name>
    <dbReference type="NCBI Taxonomy" id="408172"/>
    <lineage>
        <taxon>unclassified sequences</taxon>
        <taxon>metagenomes</taxon>
        <taxon>ecological metagenomes</taxon>
    </lineage>
</organism>
<feature type="transmembrane region" description="Helical" evidence="9">
    <location>
        <begin position="209"/>
        <end position="235"/>
    </location>
</feature>
<evidence type="ECO:0000259" key="10">
    <source>
        <dbReference type="PROSITE" id="PS50928"/>
    </source>
</evidence>
<feature type="transmembrane region" description="Helical" evidence="9">
    <location>
        <begin position="354"/>
        <end position="373"/>
    </location>
</feature>
<evidence type="ECO:0000256" key="9">
    <source>
        <dbReference type="SAM" id="Phobius"/>
    </source>
</evidence>
<dbReference type="InterPro" id="IPR010065">
    <property type="entry name" value="AA_ABC_transptr_permease_3TM"/>
</dbReference>
<evidence type="ECO:0000256" key="1">
    <source>
        <dbReference type="ARBA" id="ARBA00004651"/>
    </source>
</evidence>
<evidence type="ECO:0000256" key="6">
    <source>
        <dbReference type="ARBA" id="ARBA00022970"/>
    </source>
</evidence>
<dbReference type="Gene3D" id="1.10.3720.10">
    <property type="entry name" value="MetI-like"/>
    <property type="match status" value="2"/>
</dbReference>
<evidence type="ECO:0000256" key="4">
    <source>
        <dbReference type="ARBA" id="ARBA00022475"/>
    </source>
</evidence>
<evidence type="ECO:0000256" key="7">
    <source>
        <dbReference type="ARBA" id="ARBA00022989"/>
    </source>
</evidence>
<dbReference type="EMBL" id="UINC01007539">
    <property type="protein sequence ID" value="SVA33894.1"/>
    <property type="molecule type" value="Genomic_DNA"/>
</dbReference>
<accession>A0A381V0Z9</accession>
<dbReference type="InterPro" id="IPR035906">
    <property type="entry name" value="MetI-like_sf"/>
</dbReference>
<dbReference type="AlphaFoldDB" id="A0A381V0Z9"/>
<keyword evidence="5 9" id="KW-0812">Transmembrane</keyword>
<feature type="domain" description="ABC transmembrane type-1" evidence="10">
    <location>
        <begin position="82"/>
        <end position="382"/>
    </location>
</feature>
<comment type="similarity">
    <text evidence="2">Belongs to the binding-protein-dependent transport system permease family. HisMQ subfamily.</text>
</comment>
<evidence type="ECO:0000256" key="2">
    <source>
        <dbReference type="ARBA" id="ARBA00010072"/>
    </source>
</evidence>
<gene>
    <name evidence="11" type="ORF">METZ01_LOCUS86748</name>
</gene>
<name>A0A381V0Z9_9ZZZZ</name>
<keyword evidence="4" id="KW-1003">Cell membrane</keyword>
<sequence>MNDLTRLWYSTKIRTNFYQACLVLGILFLAFWIVDTSATNLEKLGIKTGLDFLSTEAGFSISQTLIPFSSTSTYGDAIVVCILNTILLSLTAIFLSTILGFFIAISKLSDNWLLNRVASIYVEIFRNIPLLLQLFFWYFAVLKLLPNKRESISFADVAFLNIEGLVIPSPIFWDGSQYVLYAIIFGIFASVALRLWAKKRQKNTGKTFPVFWSIVGILICLPVIVAAINGFPISWKIPVFGKFNFQGGTELLPEFVAMLFGLTLYNAAFIGEIIRAGIMSVNKGQREAAASIGLAPNQINSEIIIPQALRLIVPPLANQYLNLMKSTALASAIAYPDLFWAVNGAILVQTGQVIELQAITLGAYLGISLLIALSMNTYNHLTRIEEQ</sequence>
<dbReference type="InterPro" id="IPR043429">
    <property type="entry name" value="ArtM/GltK/GlnP/TcyL/YhdX-like"/>
</dbReference>
<keyword evidence="8 9" id="KW-0472">Membrane</keyword>
<feature type="transmembrane region" description="Helical" evidence="9">
    <location>
        <begin position="255"/>
        <end position="274"/>
    </location>
</feature>
<dbReference type="PROSITE" id="PS50928">
    <property type="entry name" value="ABC_TM1"/>
    <property type="match status" value="1"/>
</dbReference>
<dbReference type="Pfam" id="PF00528">
    <property type="entry name" value="BPD_transp_1"/>
    <property type="match status" value="1"/>
</dbReference>
<dbReference type="SUPFAM" id="SSF161098">
    <property type="entry name" value="MetI-like"/>
    <property type="match status" value="2"/>
</dbReference>
<keyword evidence="6" id="KW-0029">Amino-acid transport</keyword>
<evidence type="ECO:0000256" key="8">
    <source>
        <dbReference type="ARBA" id="ARBA00023136"/>
    </source>
</evidence>
<keyword evidence="7 9" id="KW-1133">Transmembrane helix</keyword>
<feature type="transmembrane region" description="Helical" evidence="9">
    <location>
        <begin position="77"/>
        <end position="104"/>
    </location>
</feature>
<dbReference type="GO" id="GO:0043190">
    <property type="term" value="C:ATP-binding cassette (ABC) transporter complex"/>
    <property type="evidence" value="ECO:0007669"/>
    <property type="project" value="InterPro"/>
</dbReference>
<keyword evidence="3" id="KW-0813">Transport</keyword>
<dbReference type="GO" id="GO:0022857">
    <property type="term" value="F:transmembrane transporter activity"/>
    <property type="evidence" value="ECO:0007669"/>
    <property type="project" value="InterPro"/>
</dbReference>